<comment type="catalytic activity">
    <reaction evidence="1">
        <text>ATP + protein L-histidine = ADP + protein N-phospho-L-histidine.</text>
        <dbReference type="EC" id="2.7.13.3"/>
    </reaction>
</comment>
<dbReference type="Gene3D" id="3.30.565.10">
    <property type="entry name" value="Histidine kinase-like ATPase, C-terminal domain"/>
    <property type="match status" value="1"/>
</dbReference>
<organism evidence="14 15">
    <name type="scientific">Pseudahrensia aquimaris</name>
    <dbReference type="NCBI Taxonomy" id="744461"/>
    <lineage>
        <taxon>Bacteria</taxon>
        <taxon>Pseudomonadati</taxon>
        <taxon>Pseudomonadota</taxon>
        <taxon>Alphaproteobacteria</taxon>
        <taxon>Hyphomicrobiales</taxon>
        <taxon>Ahrensiaceae</taxon>
        <taxon>Pseudahrensia</taxon>
    </lineage>
</organism>
<dbReference type="SMART" id="SM00388">
    <property type="entry name" value="HisKA"/>
    <property type="match status" value="1"/>
</dbReference>
<dbReference type="PROSITE" id="PS50109">
    <property type="entry name" value="HIS_KIN"/>
    <property type="match status" value="1"/>
</dbReference>
<evidence type="ECO:0000256" key="11">
    <source>
        <dbReference type="SAM" id="Phobius"/>
    </source>
</evidence>
<dbReference type="Proteomes" id="UP001597101">
    <property type="component" value="Unassembled WGS sequence"/>
</dbReference>
<dbReference type="InterPro" id="IPR036097">
    <property type="entry name" value="HisK_dim/P_sf"/>
</dbReference>
<keyword evidence="8 11" id="KW-1133">Transmembrane helix</keyword>
<evidence type="ECO:0000313" key="14">
    <source>
        <dbReference type="EMBL" id="MFD0915846.1"/>
    </source>
</evidence>
<protein>
    <recommendedName>
        <fullName evidence="3">histidine kinase</fullName>
        <ecNumber evidence="3">2.7.13.3</ecNumber>
    </recommendedName>
</protein>
<keyword evidence="15" id="KW-1185">Reference proteome</keyword>
<gene>
    <name evidence="14" type="ORF">ACFQ14_05450</name>
</gene>
<evidence type="ECO:0000256" key="5">
    <source>
        <dbReference type="ARBA" id="ARBA00022679"/>
    </source>
</evidence>
<dbReference type="InterPro" id="IPR003594">
    <property type="entry name" value="HATPase_dom"/>
</dbReference>
<dbReference type="InterPro" id="IPR003661">
    <property type="entry name" value="HisK_dim/P_dom"/>
</dbReference>
<dbReference type="Pfam" id="PF02518">
    <property type="entry name" value="HATPase_c"/>
    <property type="match status" value="1"/>
</dbReference>
<dbReference type="Pfam" id="PF00512">
    <property type="entry name" value="HisKA"/>
    <property type="match status" value="1"/>
</dbReference>
<dbReference type="SMART" id="SM00387">
    <property type="entry name" value="HATPase_c"/>
    <property type="match status" value="1"/>
</dbReference>
<evidence type="ECO:0000256" key="10">
    <source>
        <dbReference type="ARBA" id="ARBA00023136"/>
    </source>
</evidence>
<dbReference type="GO" id="GO:0016301">
    <property type="term" value="F:kinase activity"/>
    <property type="evidence" value="ECO:0007669"/>
    <property type="project" value="UniProtKB-KW"/>
</dbReference>
<dbReference type="SMART" id="SM00304">
    <property type="entry name" value="HAMP"/>
    <property type="match status" value="1"/>
</dbReference>
<dbReference type="InterPro" id="IPR050428">
    <property type="entry name" value="TCS_sensor_his_kinase"/>
</dbReference>
<dbReference type="PROSITE" id="PS50885">
    <property type="entry name" value="HAMP"/>
    <property type="match status" value="1"/>
</dbReference>
<keyword evidence="9" id="KW-0902">Two-component regulatory system</keyword>
<name>A0ABW3FBK9_9HYPH</name>
<dbReference type="CDD" id="cd00075">
    <property type="entry name" value="HATPase"/>
    <property type="match status" value="1"/>
</dbReference>
<dbReference type="RefSeq" id="WP_377211691.1">
    <property type="nucleotide sequence ID" value="NZ_JBHTJV010000003.1"/>
</dbReference>
<evidence type="ECO:0000313" key="15">
    <source>
        <dbReference type="Proteomes" id="UP001597101"/>
    </source>
</evidence>
<keyword evidence="6 11" id="KW-0812">Transmembrane</keyword>
<evidence type="ECO:0000256" key="4">
    <source>
        <dbReference type="ARBA" id="ARBA00022553"/>
    </source>
</evidence>
<dbReference type="SUPFAM" id="SSF55874">
    <property type="entry name" value="ATPase domain of HSP90 chaperone/DNA topoisomerase II/histidine kinase"/>
    <property type="match status" value="1"/>
</dbReference>
<feature type="transmembrane region" description="Helical" evidence="11">
    <location>
        <begin position="160"/>
        <end position="183"/>
    </location>
</feature>
<dbReference type="InterPro" id="IPR004358">
    <property type="entry name" value="Sig_transdc_His_kin-like_C"/>
</dbReference>
<evidence type="ECO:0000259" key="13">
    <source>
        <dbReference type="PROSITE" id="PS50885"/>
    </source>
</evidence>
<sequence>MERLSQLLRVTAFRLSLIYTVLFGLLAIALVAFVSYNTSRLVFSQIRSAAQEEVEELSTIYNFGGAGRLINSIERRSRAPGAYLYLISDPQGRIIAGNVKSVDPKVFAQNGWSETPFKYDPLNSEIDGPHRAIAQVFDLPQGLRLLVGRDVGEANYFRTIMVQAIGLTLVLMVLAGLLLWFFIGRRALQRIDDVSMSSARIIAGDLSGRLPTDGSGDEFDRLADNLNSAISRIEKLSIGVRVMSDSIAHDLKTPLTKLRNRAEAALVTAGSTDRAAIEQVIEDADGILRTFDALLMISQVQSGSKMAKLSAVRMDEVCSDIAELFEPIVSESDAEFTADVTPALTVNGNRELLAQMITNLLDNAIKYGGNSSLSRIELSLKAEEEDAVLRVADNGSGIPEADRERVLERFVRLDASRTKAGTGLGLSLVDAVVELHGGTLKLMDNAPGLMIEVRLPISK</sequence>
<comment type="caution">
    <text evidence="14">The sequence shown here is derived from an EMBL/GenBank/DDBJ whole genome shotgun (WGS) entry which is preliminary data.</text>
</comment>
<feature type="domain" description="HAMP" evidence="13">
    <location>
        <begin position="185"/>
        <end position="238"/>
    </location>
</feature>
<evidence type="ECO:0000256" key="3">
    <source>
        <dbReference type="ARBA" id="ARBA00012438"/>
    </source>
</evidence>
<dbReference type="Gene3D" id="1.10.287.130">
    <property type="match status" value="1"/>
</dbReference>
<evidence type="ECO:0000256" key="9">
    <source>
        <dbReference type="ARBA" id="ARBA00023012"/>
    </source>
</evidence>
<evidence type="ECO:0000256" key="1">
    <source>
        <dbReference type="ARBA" id="ARBA00000085"/>
    </source>
</evidence>
<keyword evidence="5" id="KW-0808">Transferase</keyword>
<comment type="subcellular location">
    <subcellularLocation>
        <location evidence="2">Membrane</location>
    </subcellularLocation>
</comment>
<evidence type="ECO:0000256" key="7">
    <source>
        <dbReference type="ARBA" id="ARBA00022777"/>
    </source>
</evidence>
<dbReference type="SUPFAM" id="SSF47384">
    <property type="entry name" value="Homodimeric domain of signal transducing histidine kinase"/>
    <property type="match status" value="1"/>
</dbReference>
<evidence type="ECO:0000256" key="6">
    <source>
        <dbReference type="ARBA" id="ARBA00022692"/>
    </source>
</evidence>
<dbReference type="PANTHER" id="PTHR45436:SF8">
    <property type="entry name" value="HISTIDINE KINASE"/>
    <property type="match status" value="1"/>
</dbReference>
<proteinExistence type="predicted"/>
<keyword evidence="7 14" id="KW-0418">Kinase</keyword>
<dbReference type="CDD" id="cd00082">
    <property type="entry name" value="HisKA"/>
    <property type="match status" value="1"/>
</dbReference>
<reference evidence="15" key="1">
    <citation type="journal article" date="2019" name="Int. J. Syst. Evol. Microbiol.">
        <title>The Global Catalogue of Microorganisms (GCM) 10K type strain sequencing project: providing services to taxonomists for standard genome sequencing and annotation.</title>
        <authorList>
            <consortium name="The Broad Institute Genomics Platform"/>
            <consortium name="The Broad Institute Genome Sequencing Center for Infectious Disease"/>
            <person name="Wu L."/>
            <person name="Ma J."/>
        </authorList>
    </citation>
    <scope>NUCLEOTIDE SEQUENCE [LARGE SCALE GENOMIC DNA]</scope>
    <source>
        <strain evidence="15">CCUG 60023</strain>
    </source>
</reference>
<feature type="transmembrane region" description="Helical" evidence="11">
    <location>
        <begin position="12"/>
        <end position="34"/>
    </location>
</feature>
<dbReference type="EMBL" id="JBHTJV010000003">
    <property type="protein sequence ID" value="MFD0915846.1"/>
    <property type="molecule type" value="Genomic_DNA"/>
</dbReference>
<dbReference type="InterPro" id="IPR036890">
    <property type="entry name" value="HATPase_C_sf"/>
</dbReference>
<accession>A0ABW3FBK9</accession>
<feature type="domain" description="Histidine kinase" evidence="12">
    <location>
        <begin position="246"/>
        <end position="459"/>
    </location>
</feature>
<evidence type="ECO:0000256" key="8">
    <source>
        <dbReference type="ARBA" id="ARBA00022989"/>
    </source>
</evidence>
<dbReference type="InterPro" id="IPR005467">
    <property type="entry name" value="His_kinase_dom"/>
</dbReference>
<keyword evidence="4" id="KW-0597">Phosphoprotein</keyword>
<dbReference type="InterPro" id="IPR003660">
    <property type="entry name" value="HAMP_dom"/>
</dbReference>
<dbReference type="PANTHER" id="PTHR45436">
    <property type="entry name" value="SENSOR HISTIDINE KINASE YKOH"/>
    <property type="match status" value="1"/>
</dbReference>
<evidence type="ECO:0000259" key="12">
    <source>
        <dbReference type="PROSITE" id="PS50109"/>
    </source>
</evidence>
<dbReference type="Gene3D" id="6.10.340.10">
    <property type="match status" value="1"/>
</dbReference>
<evidence type="ECO:0000256" key="2">
    <source>
        <dbReference type="ARBA" id="ARBA00004370"/>
    </source>
</evidence>
<keyword evidence="10 11" id="KW-0472">Membrane</keyword>
<dbReference type="EC" id="2.7.13.3" evidence="3"/>
<dbReference type="PRINTS" id="PR00344">
    <property type="entry name" value="BCTRLSENSOR"/>
</dbReference>
<dbReference type="Pfam" id="PF00672">
    <property type="entry name" value="HAMP"/>
    <property type="match status" value="1"/>
</dbReference>